<dbReference type="InterPro" id="IPR043128">
    <property type="entry name" value="Rev_trsase/Diguanyl_cyclase"/>
</dbReference>
<keyword evidence="1" id="KW-0812">Transmembrane</keyword>
<keyword evidence="1" id="KW-0472">Membrane</keyword>
<dbReference type="Gene3D" id="3.30.70.270">
    <property type="match status" value="1"/>
</dbReference>
<keyword evidence="1" id="KW-1133">Transmembrane helix</keyword>
<organism evidence="4 5">
    <name type="scientific">Paenibacillus sacheonensis</name>
    <dbReference type="NCBI Taxonomy" id="742054"/>
    <lineage>
        <taxon>Bacteria</taxon>
        <taxon>Bacillati</taxon>
        <taxon>Bacillota</taxon>
        <taxon>Bacilli</taxon>
        <taxon>Bacillales</taxon>
        <taxon>Paenibacillaceae</taxon>
        <taxon>Paenibacillus</taxon>
    </lineage>
</organism>
<evidence type="ECO:0000259" key="3">
    <source>
        <dbReference type="PROSITE" id="PS50887"/>
    </source>
</evidence>
<feature type="domain" description="PAC" evidence="2">
    <location>
        <begin position="297"/>
        <end position="352"/>
    </location>
</feature>
<dbReference type="InterPro" id="IPR052155">
    <property type="entry name" value="Biofilm_reg_signaling"/>
</dbReference>
<dbReference type="SMART" id="SM00267">
    <property type="entry name" value="GGDEF"/>
    <property type="match status" value="1"/>
</dbReference>
<dbReference type="InterPro" id="IPR000700">
    <property type="entry name" value="PAS-assoc_C"/>
</dbReference>
<keyword evidence="5" id="KW-1185">Reference proteome</keyword>
<dbReference type="EMBL" id="JAAAMU010000002">
    <property type="protein sequence ID" value="NBC68019.1"/>
    <property type="molecule type" value="Genomic_DNA"/>
</dbReference>
<name>A0A7X4YM83_9BACL</name>
<feature type="domain" description="GGDEF" evidence="3">
    <location>
        <begin position="384"/>
        <end position="517"/>
    </location>
</feature>
<feature type="transmembrane region" description="Helical" evidence="1">
    <location>
        <begin position="100"/>
        <end position="120"/>
    </location>
</feature>
<dbReference type="SUPFAM" id="SSF55785">
    <property type="entry name" value="PYP-like sensor domain (PAS domain)"/>
    <property type="match status" value="1"/>
</dbReference>
<evidence type="ECO:0000259" key="2">
    <source>
        <dbReference type="PROSITE" id="PS50113"/>
    </source>
</evidence>
<dbReference type="AlphaFoldDB" id="A0A7X4YM83"/>
<dbReference type="Pfam" id="PF16927">
    <property type="entry name" value="HisKA_7TM"/>
    <property type="match status" value="1"/>
</dbReference>
<accession>A0A7X4YM83</accession>
<feature type="transmembrane region" description="Helical" evidence="1">
    <location>
        <begin position="6"/>
        <end position="27"/>
    </location>
</feature>
<dbReference type="OrthoDB" id="9759607at2"/>
<protein>
    <submittedName>
        <fullName evidence="4">Diguanylate cyclase</fullName>
    </submittedName>
</protein>
<evidence type="ECO:0000313" key="4">
    <source>
        <dbReference type="EMBL" id="NBC68019.1"/>
    </source>
</evidence>
<dbReference type="RefSeq" id="WP_161694416.1">
    <property type="nucleotide sequence ID" value="NZ_JAAAMU010000002.1"/>
</dbReference>
<dbReference type="InterPro" id="IPR035965">
    <property type="entry name" value="PAS-like_dom_sf"/>
</dbReference>
<feature type="transmembrane region" description="Helical" evidence="1">
    <location>
        <begin position="39"/>
        <end position="58"/>
    </location>
</feature>
<evidence type="ECO:0000256" key="1">
    <source>
        <dbReference type="SAM" id="Phobius"/>
    </source>
</evidence>
<dbReference type="InterPro" id="IPR029787">
    <property type="entry name" value="Nucleotide_cyclase"/>
</dbReference>
<proteinExistence type="predicted"/>
<dbReference type="Pfam" id="PF13188">
    <property type="entry name" value="PAS_8"/>
    <property type="match status" value="1"/>
</dbReference>
<dbReference type="PROSITE" id="PS50113">
    <property type="entry name" value="PAC"/>
    <property type="match status" value="1"/>
</dbReference>
<evidence type="ECO:0000313" key="5">
    <source>
        <dbReference type="Proteomes" id="UP000558113"/>
    </source>
</evidence>
<comment type="caution">
    <text evidence="4">The sequence shown here is derived from an EMBL/GenBank/DDBJ whole genome shotgun (WGS) entry which is preliminary data.</text>
</comment>
<dbReference type="Pfam" id="PF00990">
    <property type="entry name" value="GGDEF"/>
    <property type="match status" value="1"/>
</dbReference>
<dbReference type="InterPro" id="IPR000014">
    <property type="entry name" value="PAS"/>
</dbReference>
<dbReference type="Proteomes" id="UP000558113">
    <property type="component" value="Unassembled WGS sequence"/>
</dbReference>
<dbReference type="PANTHER" id="PTHR44757">
    <property type="entry name" value="DIGUANYLATE CYCLASE DGCP"/>
    <property type="match status" value="1"/>
</dbReference>
<dbReference type="InterPro" id="IPR000160">
    <property type="entry name" value="GGDEF_dom"/>
</dbReference>
<dbReference type="NCBIfam" id="TIGR00254">
    <property type="entry name" value="GGDEF"/>
    <property type="match status" value="1"/>
</dbReference>
<dbReference type="PROSITE" id="PS50887">
    <property type="entry name" value="GGDEF"/>
    <property type="match status" value="1"/>
</dbReference>
<dbReference type="CDD" id="cd00130">
    <property type="entry name" value="PAS"/>
    <property type="match status" value="1"/>
</dbReference>
<gene>
    <name evidence="4" type="ORF">GT003_03305</name>
</gene>
<dbReference type="InterPro" id="IPR031621">
    <property type="entry name" value="HisKA_7TM"/>
</dbReference>
<feature type="transmembrane region" description="Helical" evidence="1">
    <location>
        <begin position="70"/>
        <end position="88"/>
    </location>
</feature>
<sequence length="521" mass="57053">MGSSLTMYISLVATSGVFTLFLCLYAYLKREEMAGARTFMLYTTAQAIYIFSVAFGMASSTLQDIENWNIVQYVGMAPAPALGLIVVLQYTGKTVSRRMAAALFAIPVLSIVMVATNEYHHLFYKSLSVRAGSSLPFTDIVIGQFYVVHGAFTFGSMLAGVVLLVRKWQSTKKAYRLQLVTLIVGQFLPMAGAFVYLMGMVPNGMDPVPVILCVTSAMYIWAIVSTRMLTIVPIAKESIFESMGDGVIVLDSADRLIDFNGAASRMLPGLGVGLIGRTLDEAWIAMTGSPFPLNTHADVEQEAMRWQAKDGSYAFYQVRTSVVRGRVGESIGSLLMLIDVTEPRRLQEQLERLAYHDGLTKLLNRTSFIYRGKQLLREAQESGTPASVVLFDIDFFKRINDTYGHETGDFAIQHVASVVNRLLPPNALFARYGGEEFVFFLPAAARSGAGELADRIRAALAAEPLQADGETIAITASFGVSQSGSDGATLQALLKNADMALYEAKREGRNRVRLFEEAYPA</sequence>
<dbReference type="NCBIfam" id="TIGR00229">
    <property type="entry name" value="sensory_box"/>
    <property type="match status" value="1"/>
</dbReference>
<feature type="transmembrane region" description="Helical" evidence="1">
    <location>
        <begin position="177"/>
        <end position="201"/>
    </location>
</feature>
<feature type="transmembrane region" description="Helical" evidence="1">
    <location>
        <begin position="207"/>
        <end position="224"/>
    </location>
</feature>
<dbReference type="PANTHER" id="PTHR44757:SF2">
    <property type="entry name" value="BIOFILM ARCHITECTURE MAINTENANCE PROTEIN MBAA"/>
    <property type="match status" value="1"/>
</dbReference>
<dbReference type="SUPFAM" id="SSF55073">
    <property type="entry name" value="Nucleotide cyclase"/>
    <property type="match status" value="1"/>
</dbReference>
<reference evidence="4 5" key="1">
    <citation type="submission" date="2020-01" db="EMBL/GenBank/DDBJ databases">
        <title>Paenibacillus soybeanensis sp. nov. isolated from the nodules of soybean (Glycine max(L.) Merr).</title>
        <authorList>
            <person name="Wang H."/>
        </authorList>
    </citation>
    <scope>NUCLEOTIDE SEQUENCE [LARGE SCALE GENOMIC DNA]</scope>
    <source>
        <strain evidence="4 5">DSM 23054</strain>
    </source>
</reference>
<dbReference type="CDD" id="cd01949">
    <property type="entry name" value="GGDEF"/>
    <property type="match status" value="1"/>
</dbReference>
<dbReference type="FunFam" id="3.30.70.270:FF:000001">
    <property type="entry name" value="Diguanylate cyclase domain protein"/>
    <property type="match status" value="1"/>
</dbReference>
<feature type="transmembrane region" description="Helical" evidence="1">
    <location>
        <begin position="140"/>
        <end position="165"/>
    </location>
</feature>
<dbReference type="Gene3D" id="3.30.450.20">
    <property type="entry name" value="PAS domain"/>
    <property type="match status" value="1"/>
</dbReference>